<evidence type="ECO:0000256" key="3">
    <source>
        <dbReference type="ARBA" id="ARBA00022448"/>
    </source>
</evidence>
<dbReference type="GO" id="GO:0016020">
    <property type="term" value="C:membrane"/>
    <property type="evidence" value="ECO:0007669"/>
    <property type="project" value="UniProtKB-SubCell"/>
</dbReference>
<feature type="transmembrane region" description="Helical" evidence="8">
    <location>
        <begin position="87"/>
        <end position="105"/>
    </location>
</feature>
<dbReference type="InterPro" id="IPR050360">
    <property type="entry name" value="MFS_Sugar_Transporters"/>
</dbReference>
<dbReference type="OrthoDB" id="6339427at2759"/>
<reference evidence="10" key="1">
    <citation type="journal article" date="2021" name="IMA Fungus">
        <title>Genomic characterization of three marine fungi, including Emericellopsis atlantica sp. nov. with signatures of a generalist lifestyle and marine biomass degradation.</title>
        <authorList>
            <person name="Hagestad O.C."/>
            <person name="Hou L."/>
            <person name="Andersen J.H."/>
            <person name="Hansen E.H."/>
            <person name="Altermark B."/>
            <person name="Li C."/>
            <person name="Kuhnert E."/>
            <person name="Cox R.J."/>
            <person name="Crous P.W."/>
            <person name="Spatafora J.W."/>
            <person name="Lail K."/>
            <person name="Amirebrahimi M."/>
            <person name="Lipzen A."/>
            <person name="Pangilinan J."/>
            <person name="Andreopoulos W."/>
            <person name="Hayes R.D."/>
            <person name="Ng V."/>
            <person name="Grigoriev I.V."/>
            <person name="Jackson S.A."/>
            <person name="Sutton T.D.S."/>
            <person name="Dobson A.D.W."/>
            <person name="Rama T."/>
        </authorList>
    </citation>
    <scope>NUCLEOTIDE SEQUENCE</scope>
    <source>
        <strain evidence="10">TRa018bII</strain>
    </source>
</reference>
<keyword evidence="3 7" id="KW-0813">Transport</keyword>
<dbReference type="PRINTS" id="PR00171">
    <property type="entry name" value="SUGRTRNSPORT"/>
</dbReference>
<dbReference type="Proteomes" id="UP000824998">
    <property type="component" value="Unassembled WGS sequence"/>
</dbReference>
<feature type="transmembrane region" description="Helical" evidence="8">
    <location>
        <begin position="334"/>
        <end position="356"/>
    </location>
</feature>
<evidence type="ECO:0000256" key="4">
    <source>
        <dbReference type="ARBA" id="ARBA00022692"/>
    </source>
</evidence>
<organism evidence="10 11">
    <name type="scientific">Amylocarpus encephaloides</name>
    <dbReference type="NCBI Taxonomy" id="45428"/>
    <lineage>
        <taxon>Eukaryota</taxon>
        <taxon>Fungi</taxon>
        <taxon>Dikarya</taxon>
        <taxon>Ascomycota</taxon>
        <taxon>Pezizomycotina</taxon>
        <taxon>Leotiomycetes</taxon>
        <taxon>Helotiales</taxon>
        <taxon>Helotiales incertae sedis</taxon>
        <taxon>Amylocarpus</taxon>
    </lineage>
</organism>
<feature type="transmembrane region" description="Helical" evidence="8">
    <location>
        <begin position="111"/>
        <end position="133"/>
    </location>
</feature>
<dbReference type="SUPFAM" id="SSF103473">
    <property type="entry name" value="MFS general substrate transporter"/>
    <property type="match status" value="1"/>
</dbReference>
<evidence type="ECO:0000256" key="2">
    <source>
        <dbReference type="ARBA" id="ARBA00010992"/>
    </source>
</evidence>
<feature type="transmembrane region" description="Helical" evidence="8">
    <location>
        <begin position="405"/>
        <end position="422"/>
    </location>
</feature>
<comment type="subcellular location">
    <subcellularLocation>
        <location evidence="1">Membrane</location>
        <topology evidence="1">Multi-pass membrane protein</topology>
    </subcellularLocation>
</comment>
<evidence type="ECO:0000256" key="1">
    <source>
        <dbReference type="ARBA" id="ARBA00004141"/>
    </source>
</evidence>
<evidence type="ECO:0000259" key="9">
    <source>
        <dbReference type="PROSITE" id="PS50850"/>
    </source>
</evidence>
<comment type="caution">
    <text evidence="10">The sequence shown here is derived from an EMBL/GenBank/DDBJ whole genome shotgun (WGS) entry which is preliminary data.</text>
</comment>
<keyword evidence="11" id="KW-1185">Reference proteome</keyword>
<protein>
    <submittedName>
        <fullName evidence="10">General substrate transporter</fullName>
    </submittedName>
</protein>
<dbReference type="PANTHER" id="PTHR48022:SF26">
    <property type="entry name" value="MAJOR FACILITATOR SUPERFAMILY (MFS) PROFILE DOMAIN-CONTAINING PROTEIN-RELATED"/>
    <property type="match status" value="1"/>
</dbReference>
<feature type="transmembrane region" description="Helical" evidence="8">
    <location>
        <begin position="145"/>
        <end position="169"/>
    </location>
</feature>
<dbReference type="EMBL" id="MU251731">
    <property type="protein sequence ID" value="KAG9229790.1"/>
    <property type="molecule type" value="Genomic_DNA"/>
</dbReference>
<dbReference type="AlphaFoldDB" id="A0A9P7YB15"/>
<dbReference type="InterPro" id="IPR003663">
    <property type="entry name" value="Sugar/inositol_transpt"/>
</dbReference>
<feature type="transmembrane region" description="Helical" evidence="8">
    <location>
        <begin position="175"/>
        <end position="196"/>
    </location>
</feature>
<dbReference type="GO" id="GO:0005351">
    <property type="term" value="F:carbohydrate:proton symporter activity"/>
    <property type="evidence" value="ECO:0007669"/>
    <property type="project" value="TreeGrafter"/>
</dbReference>
<dbReference type="PROSITE" id="PS50850">
    <property type="entry name" value="MFS"/>
    <property type="match status" value="1"/>
</dbReference>
<evidence type="ECO:0000256" key="6">
    <source>
        <dbReference type="ARBA" id="ARBA00023136"/>
    </source>
</evidence>
<evidence type="ECO:0000256" key="5">
    <source>
        <dbReference type="ARBA" id="ARBA00022989"/>
    </source>
</evidence>
<gene>
    <name evidence="10" type="ORF">BJ875DRAFT_488588</name>
</gene>
<dbReference type="InterPro" id="IPR005828">
    <property type="entry name" value="MFS_sugar_transport-like"/>
</dbReference>
<feature type="transmembrane region" description="Helical" evidence="8">
    <location>
        <begin position="12"/>
        <end position="30"/>
    </location>
</feature>
<accession>A0A9P7YB15</accession>
<feature type="transmembrane region" description="Helical" evidence="8">
    <location>
        <begin position="276"/>
        <end position="295"/>
    </location>
</feature>
<evidence type="ECO:0000313" key="10">
    <source>
        <dbReference type="EMBL" id="KAG9229790.1"/>
    </source>
</evidence>
<feature type="transmembrane region" description="Helical" evidence="8">
    <location>
        <begin position="368"/>
        <end position="393"/>
    </location>
</feature>
<proteinExistence type="inferred from homology"/>
<feature type="transmembrane region" description="Helical" evidence="8">
    <location>
        <begin position="61"/>
        <end position="80"/>
    </location>
</feature>
<dbReference type="NCBIfam" id="TIGR00879">
    <property type="entry name" value="SP"/>
    <property type="match status" value="1"/>
</dbReference>
<dbReference type="Pfam" id="PF00083">
    <property type="entry name" value="Sugar_tr"/>
    <property type="match status" value="1"/>
</dbReference>
<dbReference type="InterPro" id="IPR020846">
    <property type="entry name" value="MFS_dom"/>
</dbReference>
<feature type="transmembrane region" description="Helical" evidence="8">
    <location>
        <begin position="434"/>
        <end position="455"/>
    </location>
</feature>
<dbReference type="Gene3D" id="1.20.1250.20">
    <property type="entry name" value="MFS general substrate transporter like domains"/>
    <property type="match status" value="1"/>
</dbReference>
<comment type="similarity">
    <text evidence="2 7">Belongs to the major facilitator superfamily. Sugar transporter (TC 2.A.1.1) family.</text>
</comment>
<feature type="transmembrane region" description="Helical" evidence="8">
    <location>
        <begin position="307"/>
        <end position="327"/>
    </location>
</feature>
<sequence length="534" mass="58660">MARKYLGGSGNALTVWISVAASTVLIFYGYDQGVFGNVLIGQDFLETMGMPSTALQGNMTSVYNLGCFFGALSTIITGDILGRPRQLLVGSTIIAVGGIIQAASYGVPQMIVGRIIAGAGTGMNTATAGVWQAETSKMRSRGKLVIIQMANCIGGFSLSNWLTLGFSFASGSVAWRFPLAFQVFFTALVWCMCPFLPDSPRLLIRKGKYDEAYEVLAALEGNGATVSSPVVKTQFNIIKDVLDREHINTYTWWQLLSGKGPYGVLRRMILGAWMQGMNQVSGVNVTSYYMSYVFIHALGVSELRARILAAAGSVDYFIFACLAYFVIERYGRRSVMMCSAAACCTCWVIITIALALTERDPGNSYRYGSVAVTFFFVFFASFGMGVLGVPWLYPTEINALAMRTKGASLAMATNWICNYMVAEVTPSGIANLGWRFWIIWAVLCFSFIPATFFFYPETANRSLEDIDRFFETKPGILIHRNKLATQLQRPAIYEEADMAIQEKEKNEELAGIPGKGHDGSVDVEMEMVEDLVSR</sequence>
<name>A0A9P7YB15_9HELO</name>
<keyword evidence="6 8" id="KW-0472">Membrane</keyword>
<dbReference type="PANTHER" id="PTHR48022">
    <property type="entry name" value="PLASTIDIC GLUCOSE TRANSPORTER 4"/>
    <property type="match status" value="1"/>
</dbReference>
<keyword evidence="4 8" id="KW-0812">Transmembrane</keyword>
<keyword evidence="5 8" id="KW-1133">Transmembrane helix</keyword>
<evidence type="ECO:0000256" key="7">
    <source>
        <dbReference type="RuleBase" id="RU003346"/>
    </source>
</evidence>
<dbReference type="InterPro" id="IPR036259">
    <property type="entry name" value="MFS_trans_sf"/>
</dbReference>
<evidence type="ECO:0000256" key="8">
    <source>
        <dbReference type="SAM" id="Phobius"/>
    </source>
</evidence>
<evidence type="ECO:0000313" key="11">
    <source>
        <dbReference type="Proteomes" id="UP000824998"/>
    </source>
</evidence>
<feature type="domain" description="Major facilitator superfamily (MFS) profile" evidence="9">
    <location>
        <begin position="17"/>
        <end position="459"/>
    </location>
</feature>